<dbReference type="GeneID" id="4839387"/>
<dbReference type="OrthoDB" id="4356994at2759"/>
<evidence type="ECO:0000256" key="3">
    <source>
        <dbReference type="ARBA" id="ARBA00023125"/>
    </source>
</evidence>
<dbReference type="Proteomes" id="UP000002258">
    <property type="component" value="Chromosome 5"/>
</dbReference>
<keyword evidence="4" id="KW-0804">Transcription</keyword>
<dbReference type="OMA" id="HIAHELE"/>
<dbReference type="InterPro" id="IPR050675">
    <property type="entry name" value="OAF3"/>
</dbReference>
<dbReference type="eggNOG" id="ENOG502RXEC">
    <property type="taxonomic scope" value="Eukaryota"/>
</dbReference>
<dbReference type="Pfam" id="PF00172">
    <property type="entry name" value="Zn_clus"/>
    <property type="match status" value="1"/>
</dbReference>
<keyword evidence="3" id="KW-0238">DNA-binding</keyword>
<evidence type="ECO:0000313" key="8">
    <source>
        <dbReference type="Proteomes" id="UP000002258"/>
    </source>
</evidence>
<dbReference type="InterPro" id="IPR001138">
    <property type="entry name" value="Zn2Cys6_DnaBD"/>
</dbReference>
<protein>
    <recommendedName>
        <fullName evidence="6">Zn(2)-C6 fungal-type domain-containing protein</fullName>
    </recommendedName>
</protein>
<evidence type="ECO:0000256" key="1">
    <source>
        <dbReference type="ARBA" id="ARBA00022723"/>
    </source>
</evidence>
<evidence type="ECO:0000256" key="5">
    <source>
        <dbReference type="ARBA" id="ARBA00023242"/>
    </source>
</evidence>
<keyword evidence="5" id="KW-0539">Nucleus</keyword>
<organism evidence="7 8">
    <name type="scientific">Scheffersomyces stipitis (strain ATCC 58785 / CBS 6054 / NBRC 10063 / NRRL Y-11545)</name>
    <name type="common">Yeast</name>
    <name type="synonym">Pichia stipitis</name>
    <dbReference type="NCBI Taxonomy" id="322104"/>
    <lineage>
        <taxon>Eukaryota</taxon>
        <taxon>Fungi</taxon>
        <taxon>Dikarya</taxon>
        <taxon>Ascomycota</taxon>
        <taxon>Saccharomycotina</taxon>
        <taxon>Pichiomycetes</taxon>
        <taxon>Debaryomycetaceae</taxon>
        <taxon>Scheffersomyces</taxon>
    </lineage>
</organism>
<dbReference type="GO" id="GO:0000981">
    <property type="term" value="F:DNA-binding transcription factor activity, RNA polymerase II-specific"/>
    <property type="evidence" value="ECO:0007669"/>
    <property type="project" value="InterPro"/>
</dbReference>
<dbReference type="HOGENOM" id="CLU_442865_0_0_1"/>
<keyword evidence="2" id="KW-0805">Transcription regulation</keyword>
<dbReference type="GO" id="GO:0045944">
    <property type="term" value="P:positive regulation of transcription by RNA polymerase II"/>
    <property type="evidence" value="ECO:0007669"/>
    <property type="project" value="TreeGrafter"/>
</dbReference>
<feature type="domain" description="Zn(2)-C6 fungal-type" evidence="6">
    <location>
        <begin position="8"/>
        <end position="41"/>
    </location>
</feature>
<dbReference type="KEGG" id="pic:PICST_32517"/>
<evidence type="ECO:0000256" key="4">
    <source>
        <dbReference type="ARBA" id="ARBA00023163"/>
    </source>
</evidence>
<evidence type="ECO:0000256" key="2">
    <source>
        <dbReference type="ARBA" id="ARBA00023015"/>
    </source>
</evidence>
<dbReference type="InterPro" id="IPR007219">
    <property type="entry name" value="XnlR_reg_dom"/>
</dbReference>
<dbReference type="Pfam" id="PF04082">
    <property type="entry name" value="Fungal_trans"/>
    <property type="match status" value="1"/>
</dbReference>
<dbReference type="PROSITE" id="PS50048">
    <property type="entry name" value="ZN2_CY6_FUNGAL_2"/>
    <property type="match status" value="1"/>
</dbReference>
<dbReference type="GO" id="GO:0006351">
    <property type="term" value="P:DNA-templated transcription"/>
    <property type="evidence" value="ECO:0007669"/>
    <property type="project" value="InterPro"/>
</dbReference>
<dbReference type="AlphaFoldDB" id="A3LWL9"/>
<reference evidence="7 8" key="1">
    <citation type="journal article" date="2007" name="Nat. Biotechnol.">
        <title>Genome sequence of the lignocellulose-bioconverting and xylose-fermenting yeast Pichia stipitis.</title>
        <authorList>
            <person name="Jeffries T.W."/>
            <person name="Grigoriev I.V."/>
            <person name="Grimwood J."/>
            <person name="Laplaza J.M."/>
            <person name="Aerts A."/>
            <person name="Salamov A."/>
            <person name="Schmutz J."/>
            <person name="Lindquist E."/>
            <person name="Dehal P."/>
            <person name="Shapiro H."/>
            <person name="Jin Y.S."/>
            <person name="Passoth V."/>
            <person name="Richardson P.M."/>
        </authorList>
    </citation>
    <scope>NUCLEOTIDE SEQUENCE [LARGE SCALE GENOMIC DNA]</scope>
    <source>
        <strain evidence="8">ATCC 58785 / CBS 6054 / NBRC 10063 / NRRL Y-11545</strain>
    </source>
</reference>
<dbReference type="RefSeq" id="XP_001385335.2">
    <property type="nucleotide sequence ID" value="XM_001385298.1"/>
</dbReference>
<dbReference type="InterPro" id="IPR036864">
    <property type="entry name" value="Zn2-C6_fun-type_DNA-bd_sf"/>
</dbReference>
<dbReference type="SUPFAM" id="SSF57701">
    <property type="entry name" value="Zn2/Cys6 DNA-binding domain"/>
    <property type="match status" value="1"/>
</dbReference>
<gene>
    <name evidence="7" type="ORF">PICST_32517</name>
</gene>
<accession>A3LWL9</accession>
<dbReference type="PANTHER" id="PTHR31069">
    <property type="entry name" value="OLEATE-ACTIVATED TRANSCRIPTION FACTOR 1-RELATED"/>
    <property type="match status" value="1"/>
</dbReference>
<keyword evidence="8" id="KW-1185">Reference proteome</keyword>
<dbReference type="GO" id="GO:0005634">
    <property type="term" value="C:nucleus"/>
    <property type="evidence" value="ECO:0007669"/>
    <property type="project" value="TreeGrafter"/>
</dbReference>
<name>A3LWL9_PICST</name>
<dbReference type="CDD" id="cd00067">
    <property type="entry name" value="GAL4"/>
    <property type="match status" value="1"/>
</dbReference>
<dbReference type="GO" id="GO:0008270">
    <property type="term" value="F:zinc ion binding"/>
    <property type="evidence" value="ECO:0007669"/>
    <property type="project" value="InterPro"/>
</dbReference>
<dbReference type="PANTHER" id="PTHR31069:SF12">
    <property type="entry name" value="TRANSCRIPTION FACTOR DOMAIN-CONTAINING PROTEIN"/>
    <property type="match status" value="1"/>
</dbReference>
<dbReference type="EMBL" id="CP000499">
    <property type="protein sequence ID" value="ABN67306.2"/>
    <property type="molecule type" value="Genomic_DNA"/>
</dbReference>
<sequence length="617" mass="71966">MRSRISYSCSNCKKRKVKCDRRKPICTSCEKNRIPSHLCIYQDSKYALSAAKEKHTRERQHSDEILSSDTSGDSMNLEDFVFFKPKYDAYRYFGPTSWRTILKQSLQDYPIMLEISIKTHADIKKMERKETKQPCPQYPKDKDDCCLMLSRILPTYKECSKLLSYFLQLPELFFSCFNGDNVFEYFKEVFEVGADFRSVSVVKNCNDIKLSIVLSILTISSFIHSESKLEASNLIIIAKWLARSTELKLSMPNLWALMLLHELNKYEYDFDTDSEMPTESISLSMIVTFATSLGLGRDIEAIHDGNEHYIECLNNAWKYILFEDTLRSFRMGFQPMIRDDYVQHNLLENDRRNYKQRIKTLRAVNDMVNSYQTAKMVNLNYAIDRIKSLVIMDNQQEMDSLSEQAYLRLIDLTYIHSLHYIHFLKFQTENNKIELFKSSLLLFVATNSMINELPTGSVHCFVPYIVEIREALLRSTVFFLHKALILLVNYETIKKQSKQYNLNELLTVKGVNEFLEQDTEMINSYLNDVYWIVKIITDHCCEAFLKLSTVNSAAKSTLVFINHVLDHIAHELESIDKTNVNLVFSDVFALEEADKVLPPTELDFSEFEKGELWAFFG</sequence>
<dbReference type="Gene3D" id="4.10.240.10">
    <property type="entry name" value="Zn(2)-C6 fungal-type DNA-binding domain"/>
    <property type="match status" value="1"/>
</dbReference>
<dbReference type="GO" id="GO:0000978">
    <property type="term" value="F:RNA polymerase II cis-regulatory region sequence-specific DNA binding"/>
    <property type="evidence" value="ECO:0007669"/>
    <property type="project" value="TreeGrafter"/>
</dbReference>
<dbReference type="SMART" id="SM00066">
    <property type="entry name" value="GAL4"/>
    <property type="match status" value="1"/>
</dbReference>
<evidence type="ECO:0000313" key="7">
    <source>
        <dbReference type="EMBL" id="ABN67306.2"/>
    </source>
</evidence>
<dbReference type="InParanoid" id="A3LWL9"/>
<proteinExistence type="predicted"/>
<keyword evidence="1" id="KW-0479">Metal-binding</keyword>
<evidence type="ECO:0000259" key="6">
    <source>
        <dbReference type="PROSITE" id="PS50048"/>
    </source>
</evidence>